<evidence type="ECO:0000259" key="1">
    <source>
        <dbReference type="Pfam" id="PF13966"/>
    </source>
</evidence>
<accession>A0AAF0U9B4</accession>
<proteinExistence type="predicted"/>
<reference evidence="2" key="1">
    <citation type="submission" date="2023-08" db="EMBL/GenBank/DDBJ databases">
        <title>A de novo genome assembly of Solanum verrucosum Schlechtendal, a Mexican diploid species geographically isolated from the other diploid A-genome species in potato relatives.</title>
        <authorList>
            <person name="Hosaka K."/>
        </authorList>
    </citation>
    <scope>NUCLEOTIDE SEQUENCE</scope>
    <source>
        <tissue evidence="2">Young leaves</tissue>
    </source>
</reference>
<keyword evidence="3" id="KW-1185">Reference proteome</keyword>
<dbReference type="EMBL" id="CP133619">
    <property type="protein sequence ID" value="WMV41574.1"/>
    <property type="molecule type" value="Genomic_DNA"/>
</dbReference>
<gene>
    <name evidence="2" type="ORF">MTR67_034959</name>
</gene>
<evidence type="ECO:0000313" key="3">
    <source>
        <dbReference type="Proteomes" id="UP001234989"/>
    </source>
</evidence>
<dbReference type="Pfam" id="PF13966">
    <property type="entry name" value="zf-RVT"/>
    <property type="match status" value="1"/>
</dbReference>
<organism evidence="2 3">
    <name type="scientific">Solanum verrucosum</name>
    <dbReference type="NCBI Taxonomy" id="315347"/>
    <lineage>
        <taxon>Eukaryota</taxon>
        <taxon>Viridiplantae</taxon>
        <taxon>Streptophyta</taxon>
        <taxon>Embryophyta</taxon>
        <taxon>Tracheophyta</taxon>
        <taxon>Spermatophyta</taxon>
        <taxon>Magnoliopsida</taxon>
        <taxon>eudicotyledons</taxon>
        <taxon>Gunneridae</taxon>
        <taxon>Pentapetalae</taxon>
        <taxon>asterids</taxon>
        <taxon>lamiids</taxon>
        <taxon>Solanales</taxon>
        <taxon>Solanaceae</taxon>
        <taxon>Solanoideae</taxon>
        <taxon>Solaneae</taxon>
        <taxon>Solanum</taxon>
    </lineage>
</organism>
<dbReference type="Proteomes" id="UP001234989">
    <property type="component" value="Chromosome 8"/>
</dbReference>
<dbReference type="InterPro" id="IPR026960">
    <property type="entry name" value="RVT-Znf"/>
</dbReference>
<feature type="domain" description="Reverse transcriptase zinc-binding" evidence="1">
    <location>
        <begin position="194"/>
        <end position="284"/>
    </location>
</feature>
<name>A0AAF0U9B4_SOLVR</name>
<protein>
    <recommendedName>
        <fullName evidence="1">Reverse transcriptase zinc-binding domain-containing protein</fullName>
    </recommendedName>
</protein>
<evidence type="ECO:0000313" key="2">
    <source>
        <dbReference type="EMBL" id="WMV41574.1"/>
    </source>
</evidence>
<sequence>MNFWFPDDGMVDLTGILQVIDLLTLEISSSFFPKPRAAFGRKLEDTYKAFTSKQWWKFRTSNSLWVNFLKAKYCINDHPTTIQWKPGQSHSWKAMLKIRSEVDGKIWWTVRERNVDFWFDNLTKEGPLWSLMEDVIVDQHISITEVYRQSQWDWNVLHPYPSEKIKDLIRKCFISLNNNTKDIPYWTEMESGTFSISSAWNLLMQKRLFAPIDSKLWHKNVPYKMSCVAWRAIHCRMPTDDKVAKKFKINFVSKCFCCIGAGMKAGMETAEHLFCSGHFAQLLWSSFLGRIGICTKNTSLRDLIQRCWNCTAKNPIAAYVVKILPPILMWELWRSRCNSSYDEEKPSIIRSTSLISFNICQLSKKTFTNLNIPENWENLLKLMELSIVYTSSVPVRWLKPPFLFVKMNSDDSCVGNST</sequence>
<dbReference type="AlphaFoldDB" id="A0AAF0U9B4"/>